<evidence type="ECO:0000313" key="1">
    <source>
        <dbReference type="EMBL" id="KAJ5380712.1"/>
    </source>
</evidence>
<reference evidence="1" key="2">
    <citation type="journal article" date="2023" name="IMA Fungus">
        <title>Comparative genomic study of the Penicillium genus elucidates a diverse pangenome and 15 lateral gene transfer events.</title>
        <authorList>
            <person name="Petersen C."/>
            <person name="Sorensen T."/>
            <person name="Nielsen M.R."/>
            <person name="Sondergaard T.E."/>
            <person name="Sorensen J.L."/>
            <person name="Fitzpatrick D.A."/>
            <person name="Frisvad J.C."/>
            <person name="Nielsen K.L."/>
        </authorList>
    </citation>
    <scope>NUCLEOTIDE SEQUENCE</scope>
    <source>
        <strain evidence="1">IBT 29864</strain>
    </source>
</reference>
<dbReference type="Proteomes" id="UP001147782">
    <property type="component" value="Unassembled WGS sequence"/>
</dbReference>
<organism evidence="1 2">
    <name type="scientific">Penicillium cataractarum</name>
    <dbReference type="NCBI Taxonomy" id="2100454"/>
    <lineage>
        <taxon>Eukaryota</taxon>
        <taxon>Fungi</taxon>
        <taxon>Dikarya</taxon>
        <taxon>Ascomycota</taxon>
        <taxon>Pezizomycotina</taxon>
        <taxon>Eurotiomycetes</taxon>
        <taxon>Eurotiomycetidae</taxon>
        <taxon>Eurotiales</taxon>
        <taxon>Aspergillaceae</taxon>
        <taxon>Penicillium</taxon>
    </lineage>
</organism>
<dbReference type="AlphaFoldDB" id="A0A9W9VG39"/>
<accession>A0A9W9VG39</accession>
<proteinExistence type="predicted"/>
<reference evidence="1" key="1">
    <citation type="submission" date="2022-11" db="EMBL/GenBank/DDBJ databases">
        <authorList>
            <person name="Petersen C."/>
        </authorList>
    </citation>
    <scope>NUCLEOTIDE SEQUENCE</scope>
    <source>
        <strain evidence="1">IBT 29864</strain>
    </source>
</reference>
<sequence length="792" mass="90599">MVSSTSGLTQLIAVNWLAHATYRFMSFGRHAYRHALKPTAAPTLDHLWISDDLLAATFRRFANGQRRHGSCVPGPLEARRRLAKRRNTALAGFGAGSAEDIACLFGRNGREHMKWTDHPWQRAQLETQGIQSKNTFWIQSDADCLEDLRNYSVATPEASLPFYDQNPEPIDTSISHDPQPNFHKPTNPSRAELLNEFLEQGDWGLEDARDFARQLRIDLQREPKYSRQIFDKLLSRSTTDLNQAIQFLDDPFLNTRGSGNYFAAVSLFVQAKLKRSNRIAMLNSVCRALELGLLPTDELCLIIKAIPNIIVERNQTLREWDQKALLKHYLAMWKAIGRCTILGYHDLHKGLVDVWLTELVNLRSFRFAEEFVLATHDASSDTRWPTTLIMEQLDEFEVTTSLPTFYQMLDGLDADCATRCIVEVTELLAMPDAQIQGRAQLLEQWRLCLSNLSNVSALANSQVWLDLPFAYNENALEIAQTPSILPVQQQIILRLWALRTLSRSFGPMYHQSPRPTDKLIYFLLGIYETSTKTTDGSLLSDLMRGIQTLNLPYSSLLLLAVNIKMKKNITKTARRTLEKLETSQLSLTDVWADPSAYHGIRDLFYGTFEQMFRRLDITSQESADEFLHLVRVGDSKSIWSVLRILRNHTPFKLCLNKAWVPLPHPDEMALVRYHPGPRDSQSPDPYAAVDFVHRLAVAISCSHNLTPSRSFHLIHHLYDYLRRHGGPVYPSLVQAMYHAGVVRYRREGRRVSPTQYEYILWIVSKFEGREVATQLRAPAQIGLSKPDQMHDY</sequence>
<protein>
    <submittedName>
        <fullName evidence="1">Uncharacterized protein</fullName>
    </submittedName>
</protein>
<dbReference type="RefSeq" id="XP_056558283.1">
    <property type="nucleotide sequence ID" value="XM_056696071.1"/>
</dbReference>
<dbReference type="GeneID" id="81435248"/>
<comment type="caution">
    <text evidence="1">The sequence shown here is derived from an EMBL/GenBank/DDBJ whole genome shotgun (WGS) entry which is preliminary data.</text>
</comment>
<dbReference type="EMBL" id="JAPZBS010000002">
    <property type="protein sequence ID" value="KAJ5380712.1"/>
    <property type="molecule type" value="Genomic_DNA"/>
</dbReference>
<keyword evidence="2" id="KW-1185">Reference proteome</keyword>
<name>A0A9W9VG39_9EURO</name>
<dbReference type="OrthoDB" id="2013972at2759"/>
<evidence type="ECO:0000313" key="2">
    <source>
        <dbReference type="Proteomes" id="UP001147782"/>
    </source>
</evidence>
<gene>
    <name evidence="1" type="ORF">N7496_003140</name>
</gene>